<protein>
    <submittedName>
        <fullName evidence="1">Uncharacterized protein</fullName>
    </submittedName>
</protein>
<keyword evidence="2" id="KW-1185">Reference proteome</keyword>
<evidence type="ECO:0000313" key="1">
    <source>
        <dbReference type="EMBL" id="SES34328.1"/>
    </source>
</evidence>
<dbReference type="Proteomes" id="UP000199019">
    <property type="component" value="Unassembled WGS sequence"/>
</dbReference>
<proteinExistence type="predicted"/>
<reference evidence="2" key="1">
    <citation type="submission" date="2016-10" db="EMBL/GenBank/DDBJ databases">
        <authorList>
            <person name="Varghese N."/>
            <person name="Submissions S."/>
        </authorList>
    </citation>
    <scope>NUCLEOTIDE SEQUENCE [LARGE SCALE GENOMIC DNA]</scope>
    <source>
        <strain evidence="2">CGMCC 1.6963</strain>
    </source>
</reference>
<organism evidence="1 2">
    <name type="scientific">Pedococcus cremeus</name>
    <dbReference type="NCBI Taxonomy" id="587636"/>
    <lineage>
        <taxon>Bacteria</taxon>
        <taxon>Bacillati</taxon>
        <taxon>Actinomycetota</taxon>
        <taxon>Actinomycetes</taxon>
        <taxon>Micrococcales</taxon>
        <taxon>Intrasporangiaceae</taxon>
        <taxon>Pedococcus</taxon>
    </lineage>
</organism>
<sequence length="70" mass="7869">MTLRAVFYERDDASAAAEALQAQGYAAWLRKERFQGEDDELDHPWAVETDAPEDVVAALVTEETGWLERG</sequence>
<dbReference type="STRING" id="587636.SAMN05216199_2985"/>
<dbReference type="RefSeq" id="WP_091759637.1">
    <property type="nucleotide sequence ID" value="NZ_FOHB01000005.1"/>
</dbReference>
<name>A0A1H9WKA7_9MICO</name>
<gene>
    <name evidence="1" type="ORF">SAMN05216199_2985</name>
</gene>
<dbReference type="EMBL" id="FOHB01000005">
    <property type="protein sequence ID" value="SES34328.1"/>
    <property type="molecule type" value="Genomic_DNA"/>
</dbReference>
<dbReference type="OrthoDB" id="3731485at2"/>
<accession>A0A1H9WKA7</accession>
<dbReference type="AlphaFoldDB" id="A0A1H9WKA7"/>
<evidence type="ECO:0000313" key="2">
    <source>
        <dbReference type="Proteomes" id="UP000199019"/>
    </source>
</evidence>